<dbReference type="RefSeq" id="WP_227907901.1">
    <property type="nucleotide sequence ID" value="NZ_CP095461.1"/>
</dbReference>
<feature type="region of interest" description="Disordered" evidence="1">
    <location>
        <begin position="201"/>
        <end position="224"/>
    </location>
</feature>
<name>A0A9X1S5J9_9MICC</name>
<dbReference type="AlphaFoldDB" id="A0A9X1S5J9"/>
<gene>
    <name evidence="2" type="ORF">LJ751_08910</name>
</gene>
<reference evidence="2" key="1">
    <citation type="submission" date="2021-10" db="EMBL/GenBank/DDBJ databases">
        <title>Novel species in genus Arthrobacter.</title>
        <authorList>
            <person name="Liu Y."/>
        </authorList>
    </citation>
    <scope>NUCLEOTIDE SEQUENCE</scope>
    <source>
        <strain evidence="2">Zg-Y809</strain>
    </source>
</reference>
<dbReference type="Proteomes" id="UP001139264">
    <property type="component" value="Unassembled WGS sequence"/>
</dbReference>
<comment type="caution">
    <text evidence="2">The sequence shown here is derived from an EMBL/GenBank/DDBJ whole genome shotgun (WGS) entry which is preliminary data.</text>
</comment>
<organism evidence="2 3">
    <name type="scientific">Arthrobacter gengyunqii</name>
    <dbReference type="NCBI Taxonomy" id="2886940"/>
    <lineage>
        <taxon>Bacteria</taxon>
        <taxon>Bacillati</taxon>
        <taxon>Actinomycetota</taxon>
        <taxon>Actinomycetes</taxon>
        <taxon>Micrococcales</taxon>
        <taxon>Micrococcaceae</taxon>
        <taxon>Arthrobacter</taxon>
    </lineage>
</organism>
<accession>A0A9X1S5J9</accession>
<evidence type="ECO:0000313" key="3">
    <source>
        <dbReference type="Proteomes" id="UP001139264"/>
    </source>
</evidence>
<dbReference type="EMBL" id="JAJFZP010000006">
    <property type="protein sequence ID" value="MCC3269485.1"/>
    <property type="molecule type" value="Genomic_DNA"/>
</dbReference>
<evidence type="ECO:0000256" key="1">
    <source>
        <dbReference type="SAM" id="MobiDB-lite"/>
    </source>
</evidence>
<proteinExistence type="predicted"/>
<sequence length="224" mass="25447">MSEAAGEIREREQAAVRALNEQEDYVRRMGHLSDEELTRQLVATLRQEKTRLDRWIDSGECFILSSAGKIHLPQCPSMRQFMDRDAAWKPYLDDLDRVRDWHGSDNAPDMPTLLTRAEVEGLKAYKTCSVCAPTLDHTDKRPGLRGWTVLKCGSLKTKHFGKYFSFVAGEEMGVLTRISTVETIGGLEFRAEFDGLDDPVTDPSVEVMYPTPRPSTWPPLDERN</sequence>
<protein>
    <submittedName>
        <fullName evidence="2">Uncharacterized protein</fullName>
    </submittedName>
</protein>
<evidence type="ECO:0000313" key="2">
    <source>
        <dbReference type="EMBL" id="MCC3269485.1"/>
    </source>
</evidence>